<feature type="domain" description="Regulatory protein YycH" evidence="2">
    <location>
        <begin position="4"/>
        <end position="439"/>
    </location>
</feature>
<evidence type="ECO:0000259" key="2">
    <source>
        <dbReference type="Pfam" id="PF07435"/>
    </source>
</evidence>
<feature type="transmembrane region" description="Helical" evidence="1">
    <location>
        <begin position="9"/>
        <end position="26"/>
    </location>
</feature>
<sequence>MNYEKVKTMILTILIVLSSILTWNIWTFQPKYETMEIEKTVNEVAIGSKQELRDIVRPHQVIFHSGAKQYGSIENAEIDKILNMIGKWKYYNVRKLADSRSVLIQSLSEGQYTELIFPDRIPIELYKKVLNFEDQDIPKFEFDRMMINAKAGESQEGYIYFYSTKSNESYISNVNLAAITEFSEAFYKKANLYNPYFVHQLENKKTIYLPTYRTEMKRYTYYRNPIEPEQLKDALFRDPSFVQKSFVPEGEEFTDEASKMTVNHNTSLIIYVNPFRESEAVIGTENIIQKSIEHINGHSGWTDPFRFVYKDDFNQQVIFRMYSDEGYPIFNEIGLSEIIQEWGQTEIKHYVRPSFNLELPINPETQTVTMPSGEEIVTKIKDKKELNLELLDDISLGYYLVKEGRDSSVISLEPGWFYQYDGIWFQFPLEEEERVYNGLE</sequence>
<evidence type="ECO:0000256" key="1">
    <source>
        <dbReference type="SAM" id="Phobius"/>
    </source>
</evidence>
<comment type="caution">
    <text evidence="3">The sequence shown here is derived from an EMBL/GenBank/DDBJ whole genome shotgun (WGS) entry which is preliminary data.</text>
</comment>
<dbReference type="InterPro" id="IPR009996">
    <property type="entry name" value="YycH"/>
</dbReference>
<dbReference type="EMBL" id="JACWFH010000012">
    <property type="protein sequence ID" value="MBY0097545.1"/>
    <property type="molecule type" value="Genomic_DNA"/>
</dbReference>
<keyword evidence="4" id="KW-1185">Reference proteome</keyword>
<name>A0ABS7K5Y8_9BACI</name>
<accession>A0ABS7K5Y8</accession>
<keyword evidence="1" id="KW-0812">Transmembrane</keyword>
<keyword evidence="1" id="KW-0472">Membrane</keyword>
<reference evidence="3 4" key="1">
    <citation type="submission" date="2020-07" db="EMBL/GenBank/DDBJ databases">
        <title>Fungal Genomes of the International Space Station.</title>
        <authorList>
            <person name="Seuylemezian A."/>
            <person name="Singh N.K."/>
            <person name="Wood J."/>
            <person name="Venkateswaran K."/>
        </authorList>
    </citation>
    <scope>NUCLEOTIDE SEQUENCE [LARGE SCALE GENOMIC DNA]</scope>
    <source>
        <strain evidence="3 4">PL-B2</strain>
    </source>
</reference>
<dbReference type="Proteomes" id="UP000769780">
    <property type="component" value="Unassembled WGS sequence"/>
</dbReference>
<dbReference type="Pfam" id="PF07435">
    <property type="entry name" value="YycH"/>
    <property type="match status" value="1"/>
</dbReference>
<organism evidence="3 4">
    <name type="scientific">Mesobacillus maritimus</name>
    <dbReference type="NCBI Taxonomy" id="1643336"/>
    <lineage>
        <taxon>Bacteria</taxon>
        <taxon>Bacillati</taxon>
        <taxon>Bacillota</taxon>
        <taxon>Bacilli</taxon>
        <taxon>Bacillales</taxon>
        <taxon>Bacillaceae</taxon>
        <taxon>Mesobacillus</taxon>
    </lineage>
</organism>
<gene>
    <name evidence="3" type="ORF">H0185_12130</name>
</gene>
<dbReference type="Gene3D" id="3.10.450.310">
    <property type="match status" value="1"/>
</dbReference>
<evidence type="ECO:0000313" key="4">
    <source>
        <dbReference type="Proteomes" id="UP000769780"/>
    </source>
</evidence>
<dbReference type="Gene3D" id="3.30.310.160">
    <property type="entry name" value="YycH protein, domain 2"/>
    <property type="match status" value="1"/>
</dbReference>
<dbReference type="CDD" id="cd15787">
    <property type="entry name" value="YycH_N"/>
    <property type="match status" value="1"/>
</dbReference>
<dbReference type="RefSeq" id="WP_221873751.1">
    <property type="nucleotide sequence ID" value="NZ_JACWFH010000012.1"/>
</dbReference>
<keyword evidence="1" id="KW-1133">Transmembrane helix</keyword>
<evidence type="ECO:0000313" key="3">
    <source>
        <dbReference type="EMBL" id="MBY0097545.1"/>
    </source>
</evidence>
<proteinExistence type="predicted"/>
<dbReference type="InterPro" id="IPR042274">
    <property type="entry name" value="YycH/YycI_2"/>
</dbReference>
<protein>
    <recommendedName>
        <fullName evidence="2">Regulatory protein YycH domain-containing protein</fullName>
    </recommendedName>
</protein>